<dbReference type="Gene3D" id="3.90.245.10">
    <property type="entry name" value="Ribonucleoside hydrolase-like"/>
    <property type="match status" value="1"/>
</dbReference>
<evidence type="ECO:0000313" key="4">
    <source>
        <dbReference type="EMBL" id="SHH30683.1"/>
    </source>
</evidence>
<dbReference type="CDD" id="cd02650">
    <property type="entry name" value="nuc_hydro_CaPnhB"/>
    <property type="match status" value="1"/>
</dbReference>
<organism evidence="4 5">
    <name type="scientific">Cognatiyoonia sediminum</name>
    <dbReference type="NCBI Taxonomy" id="1508389"/>
    <lineage>
        <taxon>Bacteria</taxon>
        <taxon>Pseudomonadati</taxon>
        <taxon>Pseudomonadota</taxon>
        <taxon>Alphaproteobacteria</taxon>
        <taxon>Rhodobacterales</taxon>
        <taxon>Paracoccaceae</taxon>
        <taxon>Cognatiyoonia</taxon>
    </lineage>
</organism>
<dbReference type="STRING" id="1508389.SAMN05444003_2736"/>
<dbReference type="InterPro" id="IPR036452">
    <property type="entry name" value="Ribo_hydro-like"/>
</dbReference>
<dbReference type="InterPro" id="IPR001910">
    <property type="entry name" value="Inosine/uridine_hydrolase_dom"/>
</dbReference>
<dbReference type="SUPFAM" id="SSF53590">
    <property type="entry name" value="Nucleoside hydrolase"/>
    <property type="match status" value="1"/>
</dbReference>
<dbReference type="Proteomes" id="UP000184074">
    <property type="component" value="Unassembled WGS sequence"/>
</dbReference>
<protein>
    <submittedName>
        <fullName evidence="4">Inosine-uridine nucleoside N-ribohydrolase</fullName>
    </submittedName>
</protein>
<dbReference type="InterPro" id="IPR023186">
    <property type="entry name" value="IUNH"/>
</dbReference>
<dbReference type="AlphaFoldDB" id="A0A1M5RY19"/>
<dbReference type="GO" id="GO:0006152">
    <property type="term" value="P:purine nucleoside catabolic process"/>
    <property type="evidence" value="ECO:0007669"/>
    <property type="project" value="TreeGrafter"/>
</dbReference>
<evidence type="ECO:0000256" key="2">
    <source>
        <dbReference type="ARBA" id="ARBA00023295"/>
    </source>
</evidence>
<dbReference type="EMBL" id="FQXB01000005">
    <property type="protein sequence ID" value="SHH30683.1"/>
    <property type="molecule type" value="Genomic_DNA"/>
</dbReference>
<keyword evidence="2" id="KW-0326">Glycosidase</keyword>
<dbReference type="PANTHER" id="PTHR12304">
    <property type="entry name" value="INOSINE-URIDINE PREFERRING NUCLEOSIDE HYDROLASE"/>
    <property type="match status" value="1"/>
</dbReference>
<dbReference type="GO" id="GO:0008477">
    <property type="term" value="F:purine nucleosidase activity"/>
    <property type="evidence" value="ECO:0007669"/>
    <property type="project" value="TreeGrafter"/>
</dbReference>
<feature type="domain" description="Inosine/uridine-preferring nucleoside hydrolase" evidence="3">
    <location>
        <begin position="3"/>
        <end position="289"/>
    </location>
</feature>
<evidence type="ECO:0000313" key="5">
    <source>
        <dbReference type="Proteomes" id="UP000184074"/>
    </source>
</evidence>
<reference evidence="4 5" key="1">
    <citation type="submission" date="2016-11" db="EMBL/GenBank/DDBJ databases">
        <authorList>
            <person name="Jaros S."/>
            <person name="Januszkiewicz K."/>
            <person name="Wedrychowicz H."/>
        </authorList>
    </citation>
    <scope>NUCLEOTIDE SEQUENCE [LARGE SCALE GENOMIC DNA]</scope>
    <source>
        <strain evidence="4 5">DSM 28715</strain>
    </source>
</reference>
<evidence type="ECO:0000256" key="1">
    <source>
        <dbReference type="ARBA" id="ARBA00022801"/>
    </source>
</evidence>
<dbReference type="PANTHER" id="PTHR12304:SF4">
    <property type="entry name" value="URIDINE NUCLEOSIDASE"/>
    <property type="match status" value="1"/>
</dbReference>
<keyword evidence="5" id="KW-1185">Reference proteome</keyword>
<proteinExistence type="predicted"/>
<gene>
    <name evidence="4" type="ORF">SAMN05444003_2736</name>
</gene>
<sequence>MKLIIDTDPGVDDALAIALAHAMPELELIALTAIFGNTFVEQSNRNARYLLDLLGAEGVLVAEGAKLPYGADTYEPSAWVHGKEGYGDIEDIPQVGANTPETAAELLVKLTADNPGEVTVCAIGPLTNIADALRLDPTFGQNLRELVIMGGAYECPGNITPHAEANIYHDAVAAEEVFASGMPIRMVGLDATMKTLLTSDDFAEMAESSPKAGGFVDHISQFYLQFYRSVGVTNGCPMHDSTAILACAYPDKFEWKDHGVAVVQTGEEIGDTVAADRPNTKVALDVDADWAVTFVKDAIATLD</sequence>
<name>A0A1M5RY19_9RHOB</name>
<evidence type="ECO:0000259" key="3">
    <source>
        <dbReference type="Pfam" id="PF01156"/>
    </source>
</evidence>
<dbReference type="GO" id="GO:0005829">
    <property type="term" value="C:cytosol"/>
    <property type="evidence" value="ECO:0007669"/>
    <property type="project" value="TreeGrafter"/>
</dbReference>
<keyword evidence="1 4" id="KW-0378">Hydrolase</keyword>
<dbReference type="Pfam" id="PF01156">
    <property type="entry name" value="IU_nuc_hydro"/>
    <property type="match status" value="1"/>
</dbReference>
<accession>A0A1M5RY19</accession>
<dbReference type="RefSeq" id="WP_072901998.1">
    <property type="nucleotide sequence ID" value="NZ_FQXB01000005.1"/>
</dbReference>